<keyword evidence="4" id="KW-1185">Reference proteome</keyword>
<feature type="region of interest" description="Disordered" evidence="1">
    <location>
        <begin position="26"/>
        <end position="53"/>
    </location>
</feature>
<dbReference type="EMBL" id="LUCM01006892">
    <property type="protein sequence ID" value="KAA0190597.1"/>
    <property type="molecule type" value="Genomic_DNA"/>
</dbReference>
<evidence type="ECO:0000313" key="3">
    <source>
        <dbReference type="EMBL" id="KAA0190597.1"/>
    </source>
</evidence>
<accession>A0A8E0RRC7</accession>
<dbReference type="InterPro" id="IPR027911">
    <property type="entry name" value="DUF4604"/>
</dbReference>
<dbReference type="PANTHER" id="PTHR31195">
    <property type="entry name" value="GEO02494P1"/>
    <property type="match status" value="1"/>
</dbReference>
<organism evidence="3 4">
    <name type="scientific">Fasciolopsis buskii</name>
    <dbReference type="NCBI Taxonomy" id="27845"/>
    <lineage>
        <taxon>Eukaryota</taxon>
        <taxon>Metazoa</taxon>
        <taxon>Spiralia</taxon>
        <taxon>Lophotrochozoa</taxon>
        <taxon>Platyhelminthes</taxon>
        <taxon>Trematoda</taxon>
        <taxon>Digenea</taxon>
        <taxon>Plagiorchiida</taxon>
        <taxon>Echinostomata</taxon>
        <taxon>Echinostomatoidea</taxon>
        <taxon>Fasciolidae</taxon>
        <taxon>Fasciolopsis</taxon>
    </lineage>
</organism>
<dbReference type="AlphaFoldDB" id="A0A8E0RRC7"/>
<dbReference type="Pfam" id="PF15377">
    <property type="entry name" value="DUF4604"/>
    <property type="match status" value="1"/>
</dbReference>
<dbReference type="InterPro" id="IPR040219">
    <property type="entry name" value="KIAA1143-like"/>
</dbReference>
<feature type="compositionally biased region" description="Basic and acidic residues" evidence="1">
    <location>
        <begin position="77"/>
        <end position="93"/>
    </location>
</feature>
<comment type="caution">
    <text evidence="3">The sequence shown here is derived from an EMBL/GenBank/DDBJ whole genome shotgun (WGS) entry which is preliminary data.</text>
</comment>
<dbReference type="Proteomes" id="UP000728185">
    <property type="component" value="Unassembled WGS sequence"/>
</dbReference>
<protein>
    <submittedName>
        <fullName evidence="3">Immunoglobulin-binding protein 1</fullName>
    </submittedName>
</protein>
<feature type="region of interest" description="Disordered" evidence="1">
    <location>
        <begin position="75"/>
        <end position="176"/>
    </location>
</feature>
<gene>
    <name evidence="3" type="ORF">FBUS_09427</name>
</gene>
<evidence type="ECO:0000313" key="4">
    <source>
        <dbReference type="Proteomes" id="UP000728185"/>
    </source>
</evidence>
<name>A0A8E0RRC7_9TREM</name>
<evidence type="ECO:0000256" key="1">
    <source>
        <dbReference type="SAM" id="MobiDB-lite"/>
    </source>
</evidence>
<reference evidence="3" key="1">
    <citation type="submission" date="2019-05" db="EMBL/GenBank/DDBJ databases">
        <title>Annotation for the trematode Fasciolopsis buski.</title>
        <authorList>
            <person name="Choi Y.-J."/>
        </authorList>
    </citation>
    <scope>NUCLEOTIDE SEQUENCE</scope>
    <source>
        <strain evidence="3">HT</strain>
        <tissue evidence="3">Whole worm</tissue>
    </source>
</reference>
<proteinExistence type="predicted"/>
<evidence type="ECO:0000259" key="2">
    <source>
        <dbReference type="Pfam" id="PF15377"/>
    </source>
</evidence>
<feature type="domain" description="DUF4604" evidence="2">
    <location>
        <begin position="6"/>
        <end position="173"/>
    </location>
</feature>
<dbReference type="OrthoDB" id="10043580at2759"/>
<dbReference type="PANTHER" id="PTHR31195:SF2">
    <property type="entry name" value="GEO02494P1"/>
    <property type="match status" value="1"/>
</dbReference>
<feature type="compositionally biased region" description="Basic and acidic residues" evidence="1">
    <location>
        <begin position="137"/>
        <end position="161"/>
    </location>
</feature>
<sequence length="176" mass="20138">MSRKSRVEYIQNNEPTFIREFKRRSGIQSDTVDSKRSQLLSDDDVDGDRPDEQPQLVLDEFSGVSEAEARAFLADHTIQEKQRGGEKTNKRDVPLSSPADFVGPTMSDVSKSRIMFRPSSERTTIGEKCGNAHRKNRAEVHEKTEKTNQDRDRSPIRENRRTNHGFLSFDPEDENG</sequence>